<organism evidence="4 5">
    <name type="scientific">Gouania willdenowi</name>
    <name type="common">Blunt-snouted clingfish</name>
    <name type="synonym">Lepadogaster willdenowi</name>
    <dbReference type="NCBI Taxonomy" id="441366"/>
    <lineage>
        <taxon>Eukaryota</taxon>
        <taxon>Metazoa</taxon>
        <taxon>Chordata</taxon>
        <taxon>Craniata</taxon>
        <taxon>Vertebrata</taxon>
        <taxon>Euteleostomi</taxon>
        <taxon>Actinopterygii</taxon>
        <taxon>Neopterygii</taxon>
        <taxon>Teleostei</taxon>
        <taxon>Neoteleostei</taxon>
        <taxon>Acanthomorphata</taxon>
        <taxon>Ovalentaria</taxon>
        <taxon>Blenniimorphae</taxon>
        <taxon>Blenniiformes</taxon>
        <taxon>Gobiesocoidei</taxon>
        <taxon>Gobiesocidae</taxon>
        <taxon>Gobiesocinae</taxon>
        <taxon>Gouania</taxon>
    </lineage>
</organism>
<evidence type="ECO:0000256" key="2">
    <source>
        <dbReference type="SAM" id="Coils"/>
    </source>
</evidence>
<accession>A0A8C5EL59</accession>
<dbReference type="OrthoDB" id="8942276at2759"/>
<dbReference type="AlphaFoldDB" id="A0A8C5EL59"/>
<dbReference type="Ensembl" id="ENSGWIT00000023481.1">
    <property type="protein sequence ID" value="ENSGWIP00000021402.1"/>
    <property type="gene ID" value="ENSGWIG00000011559.1"/>
</dbReference>
<protein>
    <submittedName>
        <fullName evidence="4">Paralemmin-1-like</fullName>
    </submittedName>
</protein>
<feature type="region of interest" description="Disordered" evidence="3">
    <location>
        <begin position="395"/>
        <end position="415"/>
    </location>
</feature>
<dbReference type="Pfam" id="PF03285">
    <property type="entry name" value="Paralemmin"/>
    <property type="match status" value="1"/>
</dbReference>
<evidence type="ECO:0000313" key="4">
    <source>
        <dbReference type="Ensembl" id="ENSGWIP00000021402.1"/>
    </source>
</evidence>
<dbReference type="PANTHER" id="PTHR47528:SF1">
    <property type="entry name" value="PARALEMMIN-3"/>
    <property type="match status" value="1"/>
</dbReference>
<proteinExistence type="predicted"/>
<name>A0A8C5EL59_GOUWI</name>
<dbReference type="GO" id="GO:0008360">
    <property type="term" value="P:regulation of cell shape"/>
    <property type="evidence" value="ECO:0007669"/>
    <property type="project" value="InterPro"/>
</dbReference>
<dbReference type="PANTHER" id="PTHR47528">
    <property type="entry name" value="PARALEMMIN-3"/>
    <property type="match status" value="1"/>
</dbReference>
<evidence type="ECO:0000256" key="3">
    <source>
        <dbReference type="SAM" id="MobiDB-lite"/>
    </source>
</evidence>
<evidence type="ECO:0000256" key="1">
    <source>
        <dbReference type="ARBA" id="ARBA00023054"/>
    </source>
</evidence>
<dbReference type="GeneID" id="114471112"/>
<dbReference type="InterPro" id="IPR004965">
    <property type="entry name" value="Paralemmin"/>
</dbReference>
<feature type="coiled-coil region" evidence="2">
    <location>
        <begin position="4"/>
        <end position="44"/>
    </location>
</feature>
<dbReference type="Proteomes" id="UP000694680">
    <property type="component" value="Chromosome 1"/>
</dbReference>
<sequence length="428" mass="46340">MDEAEKYKQRVEAIAEKRRLQEEEERVRREMEDEKLRLQQLKRKSLRDQWLMEGAPLSPTSPVSQSPRSPLLSTLEKPMGMLQSECERLAEHQEKIEVVTEVGRKDAVNKAGEEMILEVVLNGEKSAVCAGASKDEEKVMPSVVMDETAALLTNGEDMHSNISHSAAQQNGQPSTNGFLGAPGGPVGMQLGPLCCVGGEESAQASNANIIEEEEEEEEAVVMRAECVIITDEGDDIPEVQTFYVHDEKSVKVIDGLEAEASEMVIKTETVSVTFSELDKNLATEAQPTVEDKDIETHSDVHEEPALEHLQAPANALEGAAVALVPVYSEAPSSSFSPKAEAEEEAVVHVEDAAFVPGQFQEVSLADCQGNHRTAAGPGEQEPLLSEVKVSIATTEPAGAQIPSGRETESREGVGQAPKRKACQCCSVM</sequence>
<keyword evidence="1 2" id="KW-0175">Coiled coil</keyword>
<dbReference type="RefSeq" id="XP_028315502.1">
    <property type="nucleotide sequence ID" value="XM_028459701.1"/>
</dbReference>
<dbReference type="CTD" id="342979"/>
<reference evidence="4" key="2">
    <citation type="submission" date="2025-08" db="UniProtKB">
        <authorList>
            <consortium name="Ensembl"/>
        </authorList>
    </citation>
    <scope>IDENTIFICATION</scope>
</reference>
<dbReference type="InterPro" id="IPR024149">
    <property type="entry name" value="Paralemmin-3"/>
</dbReference>
<dbReference type="RefSeq" id="XP_028315513.1">
    <property type="nucleotide sequence ID" value="XM_028459712.1"/>
</dbReference>
<dbReference type="RefSeq" id="XP_028315521.1">
    <property type="nucleotide sequence ID" value="XM_028459720.1"/>
</dbReference>
<dbReference type="GO" id="GO:0016020">
    <property type="term" value="C:membrane"/>
    <property type="evidence" value="ECO:0007669"/>
    <property type="project" value="InterPro"/>
</dbReference>
<reference evidence="4" key="3">
    <citation type="submission" date="2025-09" db="UniProtKB">
        <authorList>
            <consortium name="Ensembl"/>
        </authorList>
    </citation>
    <scope>IDENTIFICATION</scope>
</reference>
<evidence type="ECO:0000313" key="5">
    <source>
        <dbReference type="Proteomes" id="UP000694680"/>
    </source>
</evidence>
<keyword evidence="5" id="KW-1185">Reference proteome</keyword>
<reference evidence="4" key="1">
    <citation type="submission" date="2020-06" db="EMBL/GenBank/DDBJ databases">
        <authorList>
            <consortium name="Wellcome Sanger Institute Data Sharing"/>
        </authorList>
    </citation>
    <scope>NUCLEOTIDE SEQUENCE [LARGE SCALE GENOMIC DNA]</scope>
</reference>
<gene>
    <name evidence="4" type="primary">palm3</name>
</gene>